<feature type="non-terminal residue" evidence="1">
    <location>
        <position position="1"/>
    </location>
</feature>
<reference evidence="1" key="1">
    <citation type="journal article" date="2023" name="IScience">
        <title>Live-bearing cockroach genome reveals convergent evolutionary mechanisms linked to viviparity in insects and beyond.</title>
        <authorList>
            <person name="Fouks B."/>
            <person name="Harrison M.C."/>
            <person name="Mikhailova A.A."/>
            <person name="Marchal E."/>
            <person name="English S."/>
            <person name="Carruthers M."/>
            <person name="Jennings E.C."/>
            <person name="Chiamaka E.L."/>
            <person name="Frigard R.A."/>
            <person name="Pippel M."/>
            <person name="Attardo G.M."/>
            <person name="Benoit J.B."/>
            <person name="Bornberg-Bauer E."/>
            <person name="Tobe S.S."/>
        </authorList>
    </citation>
    <scope>NUCLEOTIDE SEQUENCE</scope>
    <source>
        <strain evidence="1">Stay&amp;Tobe</strain>
    </source>
</reference>
<keyword evidence="2" id="KW-1185">Reference proteome</keyword>
<dbReference type="EMBL" id="JASPKZ010009349">
    <property type="protein sequence ID" value="KAJ9577714.1"/>
    <property type="molecule type" value="Genomic_DNA"/>
</dbReference>
<accession>A0AAD7ZBQ0</accession>
<evidence type="ECO:0000313" key="2">
    <source>
        <dbReference type="Proteomes" id="UP001233999"/>
    </source>
</evidence>
<protein>
    <submittedName>
        <fullName evidence="1">Uncharacterized protein</fullName>
    </submittedName>
</protein>
<organism evidence="1 2">
    <name type="scientific">Diploptera punctata</name>
    <name type="common">Pacific beetle cockroach</name>
    <dbReference type="NCBI Taxonomy" id="6984"/>
    <lineage>
        <taxon>Eukaryota</taxon>
        <taxon>Metazoa</taxon>
        <taxon>Ecdysozoa</taxon>
        <taxon>Arthropoda</taxon>
        <taxon>Hexapoda</taxon>
        <taxon>Insecta</taxon>
        <taxon>Pterygota</taxon>
        <taxon>Neoptera</taxon>
        <taxon>Polyneoptera</taxon>
        <taxon>Dictyoptera</taxon>
        <taxon>Blattodea</taxon>
        <taxon>Blaberoidea</taxon>
        <taxon>Blaberidae</taxon>
        <taxon>Diplopterinae</taxon>
        <taxon>Diploptera</taxon>
    </lineage>
</organism>
<dbReference type="Proteomes" id="UP001233999">
    <property type="component" value="Unassembled WGS sequence"/>
</dbReference>
<sequence length="123" mass="13979">QLAKWKLCSQKLRTGMMYCSSVLRCMRFDSRAVDTACGRRLFWISLISVLNLIDGRKRKCVPLADENNRSGFIAKNSGLNSFYDNLVLTSVSMESVEVQDLSNSSSLNFSFERRLDITHVTES</sequence>
<proteinExistence type="predicted"/>
<gene>
    <name evidence="1" type="ORF">L9F63_005707</name>
</gene>
<reference evidence="1" key="2">
    <citation type="submission" date="2023-05" db="EMBL/GenBank/DDBJ databases">
        <authorList>
            <person name="Fouks B."/>
        </authorList>
    </citation>
    <scope>NUCLEOTIDE SEQUENCE</scope>
    <source>
        <strain evidence="1">Stay&amp;Tobe</strain>
        <tissue evidence="1">Testes</tissue>
    </source>
</reference>
<comment type="caution">
    <text evidence="1">The sequence shown here is derived from an EMBL/GenBank/DDBJ whole genome shotgun (WGS) entry which is preliminary data.</text>
</comment>
<evidence type="ECO:0000313" key="1">
    <source>
        <dbReference type="EMBL" id="KAJ9577714.1"/>
    </source>
</evidence>
<dbReference type="AlphaFoldDB" id="A0AAD7ZBQ0"/>
<feature type="non-terminal residue" evidence="1">
    <location>
        <position position="123"/>
    </location>
</feature>
<name>A0AAD7ZBQ0_DIPPU</name>